<name>S3EFM0_GLAL2</name>
<dbReference type="PANTHER" id="PTHR36091:SF2">
    <property type="entry name" value="AMINOGLYCOSIDE PHOSPHOTRANSFERASE DOMAIN-CONTAINING PROTEIN"/>
    <property type="match status" value="1"/>
</dbReference>
<protein>
    <submittedName>
        <fullName evidence="1">Protein kinase subdomain-containing protein</fullName>
    </submittedName>
</protein>
<reference evidence="1 2" key="1">
    <citation type="journal article" date="2013" name="BMC Genomics">
        <title>Genomics-driven discovery of the pneumocandin biosynthetic gene cluster in the fungus Glarea lozoyensis.</title>
        <authorList>
            <person name="Chen L."/>
            <person name="Yue Q."/>
            <person name="Zhang X."/>
            <person name="Xiang M."/>
            <person name="Wang C."/>
            <person name="Li S."/>
            <person name="Che Y."/>
            <person name="Ortiz-Lopez F.J."/>
            <person name="Bills G.F."/>
            <person name="Liu X."/>
            <person name="An Z."/>
        </authorList>
    </citation>
    <scope>NUCLEOTIDE SEQUENCE [LARGE SCALE GENOMIC DNA]</scope>
    <source>
        <strain evidence="2">ATCC 20868 / MF5171</strain>
    </source>
</reference>
<dbReference type="STRING" id="1116229.S3EFM0"/>
<dbReference type="OMA" id="RMTEYWP"/>
<keyword evidence="1" id="KW-0808">Transferase</keyword>
<proteinExistence type="predicted"/>
<dbReference type="Proteomes" id="UP000016922">
    <property type="component" value="Unassembled WGS sequence"/>
</dbReference>
<dbReference type="GO" id="GO:0005739">
    <property type="term" value="C:mitochondrion"/>
    <property type="evidence" value="ECO:0007669"/>
    <property type="project" value="TreeGrafter"/>
</dbReference>
<dbReference type="HOGENOM" id="CLU_122949_0_0_1"/>
<dbReference type="RefSeq" id="XP_008076298.1">
    <property type="nucleotide sequence ID" value="XM_008078107.1"/>
</dbReference>
<evidence type="ECO:0000313" key="2">
    <source>
        <dbReference type="Proteomes" id="UP000016922"/>
    </source>
</evidence>
<dbReference type="PANTHER" id="PTHR36091">
    <property type="entry name" value="ALTERED INHERITANCE OF MITOCHONDRIA PROTEIN 9, MITOCHONDRIAL"/>
    <property type="match status" value="1"/>
</dbReference>
<dbReference type="AlphaFoldDB" id="S3EFM0"/>
<dbReference type="eggNOG" id="ENOG502SHAC">
    <property type="taxonomic scope" value="Eukaryota"/>
</dbReference>
<dbReference type="KEGG" id="glz:GLAREA_09146"/>
<dbReference type="EMBL" id="KE145352">
    <property type="protein sequence ID" value="EPE36983.1"/>
    <property type="molecule type" value="Genomic_DNA"/>
</dbReference>
<sequence>MPRLPESFETMGKADQQKALEQYHKRELHYYYFIATYKHNKPHYDAMKPEATMPKQKLVEYASAPWESDNISLKAELIRAIQNWSVLAANNANGSVPKCPIDFSDDEVAEYLSLQDEQYLIDVNMEKIRDRIGISTDGWTANERYEDALEENEHVKTEALATLDDDASKKEFLENWPLDDHDESWEVEGS</sequence>
<organism evidence="1 2">
    <name type="scientific">Glarea lozoyensis (strain ATCC 20868 / MF5171)</name>
    <dbReference type="NCBI Taxonomy" id="1116229"/>
    <lineage>
        <taxon>Eukaryota</taxon>
        <taxon>Fungi</taxon>
        <taxon>Dikarya</taxon>
        <taxon>Ascomycota</taxon>
        <taxon>Pezizomycotina</taxon>
        <taxon>Leotiomycetes</taxon>
        <taxon>Helotiales</taxon>
        <taxon>Helotiaceae</taxon>
        <taxon>Glarea</taxon>
    </lineage>
</organism>
<keyword evidence="1" id="KW-0418">Kinase</keyword>
<gene>
    <name evidence="1" type="ORF">GLAREA_09146</name>
</gene>
<evidence type="ECO:0000313" key="1">
    <source>
        <dbReference type="EMBL" id="EPE36983.1"/>
    </source>
</evidence>
<dbReference type="GeneID" id="19468194"/>
<dbReference type="OrthoDB" id="2831558at2759"/>
<dbReference type="InterPro" id="IPR051035">
    <property type="entry name" value="Mito_inheritance_9"/>
</dbReference>
<dbReference type="GO" id="GO:0016301">
    <property type="term" value="F:kinase activity"/>
    <property type="evidence" value="ECO:0007669"/>
    <property type="project" value="UniProtKB-KW"/>
</dbReference>
<keyword evidence="2" id="KW-1185">Reference proteome</keyword>
<accession>S3EFM0</accession>